<dbReference type="InterPro" id="IPR013785">
    <property type="entry name" value="Aldolase_TIM"/>
</dbReference>
<dbReference type="CDD" id="cd00959">
    <property type="entry name" value="DeoC"/>
    <property type="match status" value="1"/>
</dbReference>
<sequence>MTSKEAARMIDISAVRTHHSQADIEEVVKIAKKYSFINVHSLPCWTKTVSGLLKDEPDIYVGAPVGFPGGAHKTSVKLLEAQELIKDGVQEMDIVMNVGKFKNKEYDYVLNELKQLIDLAPEHVLTKVIIELNCLTDEEMEDACSLVLQTGADFLKTGTGWVPGDANLSRISRIKQLTDGQIKVKAAGGIRTRAEFDALCAMGVERFGINTRSALEIVSSFDA</sequence>
<dbReference type="Proteomes" id="UP001652442">
    <property type="component" value="Unassembled WGS sequence"/>
</dbReference>
<keyword evidence="1" id="KW-0963">Cytoplasm</keyword>
<dbReference type="PIRSF" id="PIRSF001357">
    <property type="entry name" value="DeoC"/>
    <property type="match status" value="1"/>
</dbReference>
<accession>A0ABT2TKP3</accession>
<dbReference type="SMART" id="SM01133">
    <property type="entry name" value="DeoC"/>
    <property type="match status" value="1"/>
</dbReference>
<gene>
    <name evidence="4" type="primary">deoC</name>
    <name evidence="4" type="ORF">OCV88_10640</name>
</gene>
<proteinExistence type="predicted"/>
<evidence type="ECO:0000256" key="1">
    <source>
        <dbReference type="ARBA" id="ARBA00022490"/>
    </source>
</evidence>
<dbReference type="GO" id="GO:0004139">
    <property type="term" value="F:deoxyribose-phosphate aldolase activity"/>
    <property type="evidence" value="ECO:0007669"/>
    <property type="project" value="UniProtKB-EC"/>
</dbReference>
<dbReference type="PANTHER" id="PTHR10889">
    <property type="entry name" value="DEOXYRIBOSE-PHOSPHATE ALDOLASE"/>
    <property type="match status" value="1"/>
</dbReference>
<evidence type="ECO:0000256" key="3">
    <source>
        <dbReference type="NCBIfam" id="TIGR00126"/>
    </source>
</evidence>
<evidence type="ECO:0000313" key="4">
    <source>
        <dbReference type="EMBL" id="MCU6762785.1"/>
    </source>
</evidence>
<dbReference type="EC" id="4.1.2.4" evidence="3"/>
<evidence type="ECO:0000256" key="2">
    <source>
        <dbReference type="ARBA" id="ARBA00023270"/>
    </source>
</evidence>
<dbReference type="InterPro" id="IPR002915">
    <property type="entry name" value="DeoC/FbaB/LacD_aldolase"/>
</dbReference>
<dbReference type="SUPFAM" id="SSF51569">
    <property type="entry name" value="Aldolase"/>
    <property type="match status" value="1"/>
</dbReference>
<keyword evidence="4" id="KW-0456">Lyase</keyword>
<dbReference type="EMBL" id="JAOQJQ010000004">
    <property type="protein sequence ID" value="MCU6762785.1"/>
    <property type="molecule type" value="Genomic_DNA"/>
</dbReference>
<evidence type="ECO:0000313" key="5">
    <source>
        <dbReference type="Proteomes" id="UP001652442"/>
    </source>
</evidence>
<dbReference type="PANTHER" id="PTHR10889:SF1">
    <property type="entry name" value="DEOXYRIBOSE-PHOSPHATE ALDOLASE"/>
    <property type="match status" value="1"/>
</dbReference>
<comment type="caution">
    <text evidence="4">The sequence shown here is derived from an EMBL/GenBank/DDBJ whole genome shotgun (WGS) entry which is preliminary data.</text>
</comment>
<organism evidence="4 5">
    <name type="scientific">Brotonthovivens ammoniilytica</name>
    <dbReference type="NCBI Taxonomy" id="2981725"/>
    <lineage>
        <taxon>Bacteria</taxon>
        <taxon>Bacillati</taxon>
        <taxon>Bacillota</taxon>
        <taxon>Clostridia</taxon>
        <taxon>Lachnospirales</taxon>
        <taxon>Lachnospiraceae</taxon>
        <taxon>Brotonthovivens</taxon>
    </lineage>
</organism>
<dbReference type="Gene3D" id="3.20.20.70">
    <property type="entry name" value="Aldolase class I"/>
    <property type="match status" value="1"/>
</dbReference>
<keyword evidence="2" id="KW-0704">Schiff base</keyword>
<reference evidence="4 5" key="1">
    <citation type="journal article" date="2021" name="ISME Commun">
        <title>Automated analysis of genomic sequences facilitates high-throughput and comprehensive description of bacteria.</title>
        <authorList>
            <person name="Hitch T.C.A."/>
        </authorList>
    </citation>
    <scope>NUCLEOTIDE SEQUENCE [LARGE SCALE GENOMIC DNA]</scope>
    <source>
        <strain evidence="4 5">Sanger_109</strain>
    </source>
</reference>
<dbReference type="NCBIfam" id="TIGR00126">
    <property type="entry name" value="deoC"/>
    <property type="match status" value="1"/>
</dbReference>
<dbReference type="InterPro" id="IPR011343">
    <property type="entry name" value="DeoC"/>
</dbReference>
<dbReference type="RefSeq" id="WP_158425491.1">
    <property type="nucleotide sequence ID" value="NZ_JAOQJQ010000004.1"/>
</dbReference>
<protein>
    <recommendedName>
        <fullName evidence="3">Deoxyribose-phosphate aldolase</fullName>
        <ecNumber evidence="3">4.1.2.4</ecNumber>
    </recommendedName>
</protein>
<keyword evidence="5" id="KW-1185">Reference proteome</keyword>
<name>A0ABT2TKP3_9FIRM</name>